<reference evidence="2" key="1">
    <citation type="journal article" date="2019" name="Int. J. Syst. Evol. Microbiol.">
        <title>The Global Catalogue of Microorganisms (GCM) 10K type strain sequencing project: providing services to taxonomists for standard genome sequencing and annotation.</title>
        <authorList>
            <consortium name="The Broad Institute Genomics Platform"/>
            <consortium name="The Broad Institute Genome Sequencing Center for Infectious Disease"/>
            <person name="Wu L."/>
            <person name="Ma J."/>
        </authorList>
    </citation>
    <scope>NUCLEOTIDE SEQUENCE [LARGE SCALE GENOMIC DNA]</scope>
    <source>
        <strain evidence="2">NBRC 108728</strain>
    </source>
</reference>
<sequence length="110" mass="11264">MTSSTPAGLASAASLLGTAAARFGTAGTSRLLVVANGSLGPVGATRGPTRGVAELRDRFGQGSVVPFPRDEALALGGRIPLTRLSLSARRGQTVLAQRTGELLAMHRRAR</sequence>
<dbReference type="Proteomes" id="UP001321486">
    <property type="component" value="Chromosome"/>
</dbReference>
<evidence type="ECO:0000313" key="2">
    <source>
        <dbReference type="Proteomes" id="UP001321486"/>
    </source>
</evidence>
<dbReference type="RefSeq" id="WP_286343363.1">
    <property type="nucleotide sequence ID" value="NZ_AP027732.1"/>
</dbReference>
<proteinExistence type="predicted"/>
<keyword evidence="2" id="KW-1185">Reference proteome</keyword>
<accession>A0ABM8GPE1</accession>
<dbReference type="EMBL" id="AP027732">
    <property type="protein sequence ID" value="BDZ50310.1"/>
    <property type="molecule type" value="Genomic_DNA"/>
</dbReference>
<organism evidence="1 2">
    <name type="scientific">Frondihabitans sucicola</name>
    <dbReference type="NCBI Taxonomy" id="1268041"/>
    <lineage>
        <taxon>Bacteria</taxon>
        <taxon>Bacillati</taxon>
        <taxon>Actinomycetota</taxon>
        <taxon>Actinomycetes</taxon>
        <taxon>Micrococcales</taxon>
        <taxon>Microbacteriaceae</taxon>
        <taxon>Frondihabitans</taxon>
    </lineage>
</organism>
<gene>
    <name evidence="1" type="ORF">GCM10025867_25510</name>
</gene>
<name>A0ABM8GPE1_9MICO</name>
<evidence type="ECO:0000313" key="1">
    <source>
        <dbReference type="EMBL" id="BDZ50310.1"/>
    </source>
</evidence>
<protein>
    <submittedName>
        <fullName evidence="1">Uncharacterized protein</fullName>
    </submittedName>
</protein>